<dbReference type="Proteomes" id="UP000719412">
    <property type="component" value="Unassembled WGS sequence"/>
</dbReference>
<dbReference type="EMBL" id="JABDTM020026637">
    <property type="protein sequence ID" value="KAH0811692.1"/>
    <property type="molecule type" value="Genomic_DNA"/>
</dbReference>
<feature type="transmembrane region" description="Helical" evidence="10">
    <location>
        <begin position="42"/>
        <end position="64"/>
    </location>
</feature>
<comment type="caution">
    <text evidence="11">The sequence shown here is derived from an EMBL/GenBank/DDBJ whole genome shotgun (WGS) entry which is preliminary data.</text>
</comment>
<dbReference type="PANTHER" id="PTHR21137:SF35">
    <property type="entry name" value="ODORANT RECEPTOR 19A-RELATED"/>
    <property type="match status" value="1"/>
</dbReference>
<evidence type="ECO:0000256" key="3">
    <source>
        <dbReference type="ARBA" id="ARBA00022606"/>
    </source>
</evidence>
<dbReference type="Pfam" id="PF02949">
    <property type="entry name" value="7tm_6"/>
    <property type="match status" value="1"/>
</dbReference>
<protein>
    <recommendedName>
        <fullName evidence="13">Odorant receptor</fullName>
    </recommendedName>
</protein>
<evidence type="ECO:0000256" key="1">
    <source>
        <dbReference type="ARBA" id="ARBA00004651"/>
    </source>
</evidence>
<evidence type="ECO:0008006" key="13">
    <source>
        <dbReference type="Google" id="ProtNLM"/>
    </source>
</evidence>
<keyword evidence="3" id="KW-0716">Sensory transduction</keyword>
<accession>A0A8J6HC60</accession>
<keyword evidence="12" id="KW-1185">Reference proteome</keyword>
<gene>
    <name evidence="11" type="ORF">GEV33_011099</name>
</gene>
<dbReference type="GO" id="GO:0005886">
    <property type="term" value="C:plasma membrane"/>
    <property type="evidence" value="ECO:0007669"/>
    <property type="project" value="UniProtKB-SubCell"/>
</dbReference>
<evidence type="ECO:0000256" key="9">
    <source>
        <dbReference type="ARBA" id="ARBA00023224"/>
    </source>
</evidence>
<keyword evidence="7 10" id="KW-0472">Membrane</keyword>
<evidence type="ECO:0000256" key="5">
    <source>
        <dbReference type="ARBA" id="ARBA00022725"/>
    </source>
</evidence>
<evidence type="ECO:0000256" key="8">
    <source>
        <dbReference type="ARBA" id="ARBA00023170"/>
    </source>
</evidence>
<keyword evidence="6 10" id="KW-1133">Transmembrane helix</keyword>
<evidence type="ECO:0000313" key="12">
    <source>
        <dbReference type="Proteomes" id="UP000719412"/>
    </source>
</evidence>
<evidence type="ECO:0000256" key="2">
    <source>
        <dbReference type="ARBA" id="ARBA00022475"/>
    </source>
</evidence>
<keyword evidence="2" id="KW-1003">Cell membrane</keyword>
<feature type="transmembrane region" description="Helical" evidence="10">
    <location>
        <begin position="138"/>
        <end position="161"/>
    </location>
</feature>
<dbReference type="GO" id="GO:0004984">
    <property type="term" value="F:olfactory receptor activity"/>
    <property type="evidence" value="ECO:0007669"/>
    <property type="project" value="InterPro"/>
</dbReference>
<evidence type="ECO:0000256" key="10">
    <source>
        <dbReference type="SAM" id="Phobius"/>
    </source>
</evidence>
<keyword evidence="9" id="KW-0807">Transducer</keyword>
<organism evidence="11 12">
    <name type="scientific">Tenebrio molitor</name>
    <name type="common">Yellow mealworm beetle</name>
    <dbReference type="NCBI Taxonomy" id="7067"/>
    <lineage>
        <taxon>Eukaryota</taxon>
        <taxon>Metazoa</taxon>
        <taxon>Ecdysozoa</taxon>
        <taxon>Arthropoda</taxon>
        <taxon>Hexapoda</taxon>
        <taxon>Insecta</taxon>
        <taxon>Pterygota</taxon>
        <taxon>Neoptera</taxon>
        <taxon>Endopterygota</taxon>
        <taxon>Coleoptera</taxon>
        <taxon>Polyphaga</taxon>
        <taxon>Cucujiformia</taxon>
        <taxon>Tenebrionidae</taxon>
        <taxon>Tenebrio</taxon>
    </lineage>
</organism>
<keyword evidence="8" id="KW-0675">Receptor</keyword>
<sequence>MTEQDDALTAYFDSNIFLLKLSGFWIYDNDNKTARKYFQHGYNAFWCFYMFVGYIPAEILYVYYSFNDLSVFLRALRDVGNHASLVYKTFNYFIMRKDLLNLIDTLQNGDYEYEDCDDFQPSQIIKQEKKQALKWTKYFWNFCNAICLSMFLNGVVTFFFMADKQYIVKNNETIYEQEQPVNAVLPFGSGTKKAFFISFVYTIVALTLAAWMIVALDSLFITLMSCTSAHLKILQGAVKTLRSRCIRRTNMCALLKKNILHDPEILQHEMHKEMIRCIKHLQTVFRNNQLNMQPLNRTASFVN</sequence>
<dbReference type="GO" id="GO:0005549">
    <property type="term" value="F:odorant binding"/>
    <property type="evidence" value="ECO:0007669"/>
    <property type="project" value="InterPro"/>
</dbReference>
<proteinExistence type="predicted"/>
<evidence type="ECO:0000313" key="11">
    <source>
        <dbReference type="EMBL" id="KAH0811692.1"/>
    </source>
</evidence>
<feature type="transmembrane region" description="Helical" evidence="10">
    <location>
        <begin position="194"/>
        <end position="213"/>
    </location>
</feature>
<keyword evidence="4 10" id="KW-0812">Transmembrane</keyword>
<evidence type="ECO:0000256" key="4">
    <source>
        <dbReference type="ARBA" id="ARBA00022692"/>
    </source>
</evidence>
<keyword evidence="5" id="KW-0552">Olfaction</keyword>
<evidence type="ECO:0000256" key="7">
    <source>
        <dbReference type="ARBA" id="ARBA00023136"/>
    </source>
</evidence>
<reference evidence="11" key="1">
    <citation type="journal article" date="2020" name="J Insects Food Feed">
        <title>The yellow mealworm (Tenebrio molitor) genome: a resource for the emerging insects as food and feed industry.</title>
        <authorList>
            <person name="Eriksson T."/>
            <person name="Andere A."/>
            <person name="Kelstrup H."/>
            <person name="Emery V."/>
            <person name="Picard C."/>
        </authorList>
    </citation>
    <scope>NUCLEOTIDE SEQUENCE</scope>
    <source>
        <strain evidence="11">Stoneville</strain>
        <tissue evidence="11">Whole head</tissue>
    </source>
</reference>
<dbReference type="GO" id="GO:0007165">
    <property type="term" value="P:signal transduction"/>
    <property type="evidence" value="ECO:0007669"/>
    <property type="project" value="UniProtKB-KW"/>
</dbReference>
<evidence type="ECO:0000256" key="6">
    <source>
        <dbReference type="ARBA" id="ARBA00022989"/>
    </source>
</evidence>
<dbReference type="InterPro" id="IPR004117">
    <property type="entry name" value="7tm6_olfct_rcpt"/>
</dbReference>
<dbReference type="AlphaFoldDB" id="A0A8J6HC60"/>
<dbReference type="PANTHER" id="PTHR21137">
    <property type="entry name" value="ODORANT RECEPTOR"/>
    <property type="match status" value="1"/>
</dbReference>
<name>A0A8J6HC60_TENMO</name>
<comment type="subcellular location">
    <subcellularLocation>
        <location evidence="1">Cell membrane</location>
        <topology evidence="1">Multi-pass membrane protein</topology>
    </subcellularLocation>
</comment>
<reference evidence="11" key="2">
    <citation type="submission" date="2021-08" db="EMBL/GenBank/DDBJ databases">
        <authorList>
            <person name="Eriksson T."/>
        </authorList>
    </citation>
    <scope>NUCLEOTIDE SEQUENCE</scope>
    <source>
        <strain evidence="11">Stoneville</strain>
        <tissue evidence="11">Whole head</tissue>
    </source>
</reference>